<dbReference type="PANTHER" id="PTHR43977">
    <property type="entry name" value="STRUCTURAL MAINTENANCE OF CHROMOSOMES PROTEIN 3"/>
    <property type="match status" value="1"/>
</dbReference>
<feature type="coiled-coil region" evidence="7">
    <location>
        <begin position="676"/>
        <end position="934"/>
    </location>
</feature>
<dbReference type="GO" id="GO:0005524">
    <property type="term" value="F:ATP binding"/>
    <property type="evidence" value="ECO:0007669"/>
    <property type="project" value="UniProtKB-UniRule"/>
</dbReference>
<evidence type="ECO:0000256" key="6">
    <source>
        <dbReference type="ARBA" id="ARBA00023125"/>
    </source>
</evidence>
<dbReference type="InterPro" id="IPR010935">
    <property type="entry name" value="SMC_hinge"/>
</dbReference>
<keyword evidence="4 7" id="KW-0067">ATP-binding</keyword>
<feature type="binding site" evidence="7">
    <location>
        <begin position="32"/>
        <end position="39"/>
    </location>
    <ligand>
        <name>ATP</name>
        <dbReference type="ChEBI" id="CHEBI:30616"/>
    </ligand>
</feature>
<dbReference type="EMBL" id="MIJE01000001">
    <property type="protein sequence ID" value="OEF98565.1"/>
    <property type="molecule type" value="Genomic_DNA"/>
</dbReference>
<evidence type="ECO:0000256" key="2">
    <source>
        <dbReference type="ARBA" id="ARBA00022490"/>
    </source>
</evidence>
<dbReference type="GO" id="GO:0007062">
    <property type="term" value="P:sister chromatid cohesion"/>
    <property type="evidence" value="ECO:0007669"/>
    <property type="project" value="InterPro"/>
</dbReference>
<keyword evidence="2 7" id="KW-0963">Cytoplasm</keyword>
<protein>
    <recommendedName>
        <fullName evidence="7">Chromosome partition protein Smc</fullName>
    </recommendedName>
</protein>
<comment type="subcellular location">
    <subcellularLocation>
        <location evidence="1 7">Cytoplasm</location>
    </subcellularLocation>
</comment>
<dbReference type="InterPro" id="IPR027417">
    <property type="entry name" value="P-loop_NTPase"/>
</dbReference>
<dbReference type="Gene3D" id="1.20.1060.20">
    <property type="match status" value="1"/>
</dbReference>
<evidence type="ECO:0000313" key="9">
    <source>
        <dbReference type="EMBL" id="OEF98565.1"/>
    </source>
</evidence>
<evidence type="ECO:0000256" key="4">
    <source>
        <dbReference type="ARBA" id="ARBA00022840"/>
    </source>
</evidence>
<dbReference type="GO" id="GO:0006260">
    <property type="term" value="P:DNA replication"/>
    <property type="evidence" value="ECO:0007669"/>
    <property type="project" value="UniProtKB-UniRule"/>
</dbReference>
<accession>A0A1E5G646</accession>
<dbReference type="NCBIfam" id="TIGR02168">
    <property type="entry name" value="SMC_prok_B"/>
    <property type="match status" value="1"/>
</dbReference>
<dbReference type="Gene3D" id="3.30.70.1620">
    <property type="match status" value="1"/>
</dbReference>
<dbReference type="AlphaFoldDB" id="A0A1E5G646"/>
<dbReference type="GO" id="GO:0030261">
    <property type="term" value="P:chromosome condensation"/>
    <property type="evidence" value="ECO:0007669"/>
    <property type="project" value="InterPro"/>
</dbReference>
<dbReference type="GO" id="GO:0005694">
    <property type="term" value="C:chromosome"/>
    <property type="evidence" value="ECO:0007669"/>
    <property type="project" value="InterPro"/>
</dbReference>
<feature type="coiled-coil region" evidence="7">
    <location>
        <begin position="167"/>
        <end position="201"/>
    </location>
</feature>
<dbReference type="Pfam" id="PF06470">
    <property type="entry name" value="SMC_hinge"/>
    <property type="match status" value="1"/>
</dbReference>
<dbReference type="SUPFAM" id="SSF52540">
    <property type="entry name" value="P-loop containing nucleoside triphosphate hydrolases"/>
    <property type="match status" value="1"/>
</dbReference>
<dbReference type="RefSeq" id="WP_069642057.1">
    <property type="nucleotide sequence ID" value="NZ_MIJE01000001.1"/>
</dbReference>
<gene>
    <name evidence="7" type="primary">smc</name>
    <name evidence="9" type="ORF">BHF68_02560</name>
</gene>
<organism evidence="9 10">
    <name type="scientific">Desulfuribacillus alkaliarsenatis</name>
    <dbReference type="NCBI Taxonomy" id="766136"/>
    <lineage>
        <taxon>Bacteria</taxon>
        <taxon>Bacillati</taxon>
        <taxon>Bacillota</taxon>
        <taxon>Desulfuribacillia</taxon>
        <taxon>Desulfuribacillales</taxon>
        <taxon>Desulfuribacillaceae</taxon>
        <taxon>Desulfuribacillus</taxon>
    </lineage>
</organism>
<dbReference type="InterPro" id="IPR024704">
    <property type="entry name" value="SMC"/>
</dbReference>
<keyword evidence="6 7" id="KW-0238">DNA-binding</keyword>
<dbReference type="STRING" id="766136.BHF68_02560"/>
<dbReference type="InterPro" id="IPR003395">
    <property type="entry name" value="RecF/RecN/SMC_N"/>
</dbReference>
<evidence type="ECO:0000256" key="1">
    <source>
        <dbReference type="ARBA" id="ARBA00004496"/>
    </source>
</evidence>
<sequence>MFLKRLEIRGFKSFADKTELEFPKGITAVVGPNGSGKSNISDAVRWVLGEQSAKSLRGQKMEDVIFAGSDSRKPINYAEVTLVLDNESQTIPIDYTEIAVTRKVYRSGESDYFINNQSCRLKDITELFMDTGLGKEAYSIIGQGRIEEVLSTKSEERRGIFEEAAGIIKYKARKREAEKRLEETEANLVRVYDVMNELEDQIEPLKEASEKAQTYLAYKSDLKYLDISLLAYQIQQIDSEWKQLDEDKSVLDDELANSVAVLNSKEASHTELKWELTKCDQQIDSLQQKFTELSTRLEKALGDEKVLLERKSNNTSLIESLELESKELRLSIEQKTHLYKNKEENYNDLKKQFESKEAELKSEINRLEDYESRLVNQDEQTEALKAEHIEILHQQTSANNQIQHIKQAQEATLKKLSELATQRATIDENLKTVARQITEVTTTITNNEQELLRLKEDVTNTQQSILNQQNVIDDSYQELLNTNQLLESKKGRKKLLLDLEAEFAGYFQGTKEILLAKKRHASQFQGVRGALVDLIKAPKKYEVAIETALGSALQNIVVDNDKHAQACIQYLKEKGKGRATFLPISIIKGQAKRYRNVEQVEGFVGYANELINVAQDYRSIIDSLLGNVLIAKDIKTATNIARLVDYRGRIVTLEGDFISPGGSMTGGSQQKKTSSLMSRKNEITSLEKEINDLQNVVNSKSVEHNKHKSGLESLQAQIQQQKAILDQTQNKAIELASKLQKLEQELSYRNENLQMIEQEQHHYNNEQEKYNLTQLEQEQRLVKLKNEQQQIEGQLNTHQQQLNEQRAQQHTTSSKVTDYKIELTKYQEQLKTLDEIRARDITEIQELEKRLQKLTDDILARNNQQQEIDTTVNSLKETIELDNEQKANMQRQIDLERVSRQRMQEQLTKQEATIADLTKKTKELEKQIHQIEVKTNRFDVELNNALNQLQEEYEISFERAINEFPLTEDPNVIKTKVKELKRKIVALGEVNTGAIEEYQRVDERYHFLKHQREDLLEAISKLNHVIKEMNVEMEKRFLDSFNLIKDSFSKVFQQMFGGGRASLKLADPENVLTTGIEIFAEPPGKKLQHLSLLSGGERALTAIALLFAILRVSPVPFCILDEVEAALDEANVTRFANYLRKFCDQTQFIVVTHRKGTMESADVLYGVTMEGSGVSKMVSVKLEDVIDLDIEREAIEAS</sequence>
<dbReference type="PIRSF" id="PIRSF005719">
    <property type="entry name" value="SMC"/>
    <property type="match status" value="1"/>
</dbReference>
<keyword evidence="5 7" id="KW-0175">Coiled coil</keyword>
<evidence type="ECO:0000313" key="10">
    <source>
        <dbReference type="Proteomes" id="UP000094296"/>
    </source>
</evidence>
<dbReference type="FunFam" id="3.40.50.300:FF:000901">
    <property type="entry name" value="Chromosome partition protein Smc"/>
    <property type="match status" value="1"/>
</dbReference>
<dbReference type="GO" id="GO:0005737">
    <property type="term" value="C:cytoplasm"/>
    <property type="evidence" value="ECO:0007669"/>
    <property type="project" value="UniProtKB-SubCell"/>
</dbReference>
<dbReference type="CDD" id="cd03278">
    <property type="entry name" value="ABC_SMC_barmotin"/>
    <property type="match status" value="2"/>
</dbReference>
<dbReference type="SUPFAM" id="SSF75553">
    <property type="entry name" value="Smc hinge domain"/>
    <property type="match status" value="1"/>
</dbReference>
<proteinExistence type="inferred from homology"/>
<dbReference type="FunFam" id="3.40.50.300:FF:000984">
    <property type="entry name" value="Chromosome partition protein Smc"/>
    <property type="match status" value="1"/>
</dbReference>
<evidence type="ECO:0000256" key="5">
    <source>
        <dbReference type="ARBA" id="ARBA00023054"/>
    </source>
</evidence>
<dbReference type="InterPro" id="IPR011890">
    <property type="entry name" value="SMC_prok"/>
</dbReference>
<comment type="similarity">
    <text evidence="7">Belongs to the SMC family.</text>
</comment>
<reference evidence="9 10" key="1">
    <citation type="submission" date="2016-09" db="EMBL/GenBank/DDBJ databases">
        <title>Draft genome sequence for the type strain of Desulfuribacillus alkaliarsenatis AHT28, an obligately anaerobic, sulfidogenic bacterium isolated from Russian soda lake sediments.</title>
        <authorList>
            <person name="Abin C.A."/>
            <person name="Hollibaugh J.T."/>
        </authorList>
    </citation>
    <scope>NUCLEOTIDE SEQUENCE [LARGE SCALE GENOMIC DNA]</scope>
    <source>
        <strain evidence="9 10">AHT28</strain>
    </source>
</reference>
<name>A0A1E5G646_9FIRM</name>
<dbReference type="HAMAP" id="MF_01894">
    <property type="entry name" value="Smc_prok"/>
    <property type="match status" value="1"/>
</dbReference>
<comment type="caution">
    <text evidence="9">The sequence shown here is derived from an EMBL/GenBank/DDBJ whole genome shotgun (WGS) entry which is preliminary data.</text>
</comment>
<comment type="domain">
    <text evidence="7">Contains large globular domains required for ATP hydrolysis at each terminus and a third globular domain forming a flexible hinge near the middle of the molecule. These domains are separated by coiled-coil structures.</text>
</comment>
<dbReference type="GO" id="GO:0016887">
    <property type="term" value="F:ATP hydrolysis activity"/>
    <property type="evidence" value="ECO:0007669"/>
    <property type="project" value="InterPro"/>
</dbReference>
<comment type="function">
    <text evidence="7">Required for chromosome condensation and partitioning.</text>
</comment>
<evidence type="ECO:0000256" key="3">
    <source>
        <dbReference type="ARBA" id="ARBA00022741"/>
    </source>
</evidence>
<evidence type="ECO:0000259" key="8">
    <source>
        <dbReference type="SMART" id="SM00968"/>
    </source>
</evidence>
<keyword evidence="10" id="KW-1185">Reference proteome</keyword>
<dbReference type="Gene3D" id="1.10.287.1490">
    <property type="match status" value="1"/>
</dbReference>
<keyword evidence="3 7" id="KW-0547">Nucleotide-binding</keyword>
<dbReference type="GO" id="GO:0007059">
    <property type="term" value="P:chromosome segregation"/>
    <property type="evidence" value="ECO:0007669"/>
    <property type="project" value="UniProtKB-UniRule"/>
</dbReference>
<dbReference type="InterPro" id="IPR036277">
    <property type="entry name" value="SMC_hinge_sf"/>
</dbReference>
<dbReference type="Gene3D" id="3.40.50.300">
    <property type="entry name" value="P-loop containing nucleotide triphosphate hydrolases"/>
    <property type="match status" value="2"/>
</dbReference>
<dbReference type="SMART" id="SM00968">
    <property type="entry name" value="SMC_hinge"/>
    <property type="match status" value="1"/>
</dbReference>
<dbReference type="Pfam" id="PF02463">
    <property type="entry name" value="SMC_N"/>
    <property type="match status" value="1"/>
</dbReference>
<dbReference type="Proteomes" id="UP000094296">
    <property type="component" value="Unassembled WGS sequence"/>
</dbReference>
<dbReference type="GO" id="GO:0003677">
    <property type="term" value="F:DNA binding"/>
    <property type="evidence" value="ECO:0007669"/>
    <property type="project" value="UniProtKB-UniRule"/>
</dbReference>
<evidence type="ECO:0000256" key="7">
    <source>
        <dbReference type="HAMAP-Rule" id="MF_01894"/>
    </source>
</evidence>
<feature type="domain" description="SMC hinge" evidence="8">
    <location>
        <begin position="525"/>
        <end position="641"/>
    </location>
</feature>
<feature type="coiled-coil region" evidence="7">
    <location>
        <begin position="269"/>
        <end position="387"/>
    </location>
</feature>
<comment type="subunit">
    <text evidence="7">Homodimer.</text>
</comment>